<dbReference type="EMBL" id="CAJVPV010011687">
    <property type="protein sequence ID" value="CAG8663483.1"/>
    <property type="molecule type" value="Genomic_DNA"/>
</dbReference>
<dbReference type="AlphaFoldDB" id="A0A9N9E3M4"/>
<evidence type="ECO:0000313" key="2">
    <source>
        <dbReference type="Proteomes" id="UP000789342"/>
    </source>
</evidence>
<gene>
    <name evidence="1" type="ORF">AMORRO_LOCUS10508</name>
</gene>
<dbReference type="Proteomes" id="UP000789342">
    <property type="component" value="Unassembled WGS sequence"/>
</dbReference>
<proteinExistence type="predicted"/>
<protein>
    <submittedName>
        <fullName evidence="1">15257_t:CDS:1</fullName>
    </submittedName>
</protein>
<organism evidence="1 2">
    <name type="scientific">Acaulospora morrowiae</name>
    <dbReference type="NCBI Taxonomy" id="94023"/>
    <lineage>
        <taxon>Eukaryota</taxon>
        <taxon>Fungi</taxon>
        <taxon>Fungi incertae sedis</taxon>
        <taxon>Mucoromycota</taxon>
        <taxon>Glomeromycotina</taxon>
        <taxon>Glomeromycetes</taxon>
        <taxon>Diversisporales</taxon>
        <taxon>Acaulosporaceae</taxon>
        <taxon>Acaulospora</taxon>
    </lineage>
</organism>
<reference evidence="1" key="1">
    <citation type="submission" date="2021-06" db="EMBL/GenBank/DDBJ databases">
        <authorList>
            <person name="Kallberg Y."/>
            <person name="Tangrot J."/>
            <person name="Rosling A."/>
        </authorList>
    </citation>
    <scope>NUCLEOTIDE SEQUENCE</scope>
    <source>
        <strain evidence="1">CL551</strain>
    </source>
</reference>
<feature type="non-terminal residue" evidence="1">
    <location>
        <position position="121"/>
    </location>
</feature>
<keyword evidence="2" id="KW-1185">Reference proteome</keyword>
<sequence>MAELREQLSEFIGFKPDEIRFPETERDQRLFRKIIADQRMATNIVIDDFHFLLRTGYNGKGGRLIHIGWLICVIRKECEKVLLNIPHDITNKIITHLRYKFKDIPLAPIVRYPNTPSQLDS</sequence>
<accession>A0A9N9E3M4</accession>
<comment type="caution">
    <text evidence="1">The sequence shown here is derived from an EMBL/GenBank/DDBJ whole genome shotgun (WGS) entry which is preliminary data.</text>
</comment>
<name>A0A9N9E3M4_9GLOM</name>
<dbReference type="OrthoDB" id="2386437at2759"/>
<evidence type="ECO:0000313" key="1">
    <source>
        <dbReference type="EMBL" id="CAG8663483.1"/>
    </source>
</evidence>